<proteinExistence type="predicted"/>
<dbReference type="EMBL" id="AMGX01000024">
    <property type="protein sequence ID" value="EXJ65624.1"/>
    <property type="molecule type" value="Genomic_DNA"/>
</dbReference>
<keyword evidence="2" id="KW-1185">Reference proteome</keyword>
<gene>
    <name evidence="1" type="ORF">A1O5_11151</name>
</gene>
<protein>
    <submittedName>
        <fullName evidence="1">Uncharacterized protein</fullName>
    </submittedName>
</protein>
<evidence type="ECO:0000313" key="2">
    <source>
        <dbReference type="Proteomes" id="UP000019471"/>
    </source>
</evidence>
<dbReference type="GeneID" id="19195841"/>
<name>W9X584_9EURO</name>
<comment type="caution">
    <text evidence="1">The sequence shown here is derived from an EMBL/GenBank/DDBJ whole genome shotgun (WGS) entry which is preliminary data.</text>
</comment>
<organism evidence="1 2">
    <name type="scientific">Cladophialophora psammophila CBS 110553</name>
    <dbReference type="NCBI Taxonomy" id="1182543"/>
    <lineage>
        <taxon>Eukaryota</taxon>
        <taxon>Fungi</taxon>
        <taxon>Dikarya</taxon>
        <taxon>Ascomycota</taxon>
        <taxon>Pezizomycotina</taxon>
        <taxon>Eurotiomycetes</taxon>
        <taxon>Chaetothyriomycetidae</taxon>
        <taxon>Chaetothyriales</taxon>
        <taxon>Herpotrichiellaceae</taxon>
        <taxon>Cladophialophora</taxon>
    </lineage>
</organism>
<sequence>MATSRVVFVFSLDDQDLFQEIHGRLMNTIAQKAVVKQAANFQEALNLLNSDTKPEAIFVTDSGITTARNNLVSEKLVDFVRSGGRVVLGGLFSSFVRPDDLRRYFKKTWNLPWKVGSYHRTTVALNQNAKGLPSSNLPSSYSQKAVFLADVNSSAAWYLPTEDSVVESHVFAPVSVATSETPVVFAEVGTGWLGYIGSVNSEEETDTVVLGMLGLL</sequence>
<dbReference type="OrthoDB" id="245563at2759"/>
<dbReference type="RefSeq" id="XP_007749914.1">
    <property type="nucleotide sequence ID" value="XM_007751724.1"/>
</dbReference>
<reference evidence="1 2" key="1">
    <citation type="submission" date="2013-03" db="EMBL/GenBank/DDBJ databases">
        <title>The Genome Sequence of Cladophialophora psammophila CBS 110553.</title>
        <authorList>
            <consortium name="The Broad Institute Genomics Platform"/>
            <person name="Cuomo C."/>
            <person name="de Hoog S."/>
            <person name="Gorbushina A."/>
            <person name="Walker B."/>
            <person name="Young S.K."/>
            <person name="Zeng Q."/>
            <person name="Gargeya S."/>
            <person name="Fitzgerald M."/>
            <person name="Haas B."/>
            <person name="Abouelleil A."/>
            <person name="Allen A.W."/>
            <person name="Alvarado L."/>
            <person name="Arachchi H.M."/>
            <person name="Berlin A.M."/>
            <person name="Chapman S.B."/>
            <person name="Gainer-Dewar J."/>
            <person name="Goldberg J."/>
            <person name="Griggs A."/>
            <person name="Gujja S."/>
            <person name="Hansen M."/>
            <person name="Howarth C."/>
            <person name="Imamovic A."/>
            <person name="Ireland A."/>
            <person name="Larimer J."/>
            <person name="McCowan C."/>
            <person name="Murphy C."/>
            <person name="Pearson M."/>
            <person name="Poon T.W."/>
            <person name="Priest M."/>
            <person name="Roberts A."/>
            <person name="Saif S."/>
            <person name="Shea T."/>
            <person name="Sisk P."/>
            <person name="Sykes S."/>
            <person name="Wortman J."/>
            <person name="Nusbaum C."/>
            <person name="Birren B."/>
        </authorList>
    </citation>
    <scope>NUCLEOTIDE SEQUENCE [LARGE SCALE GENOMIC DNA]</scope>
    <source>
        <strain evidence="1 2">CBS 110553</strain>
    </source>
</reference>
<dbReference type="Proteomes" id="UP000019471">
    <property type="component" value="Unassembled WGS sequence"/>
</dbReference>
<dbReference type="eggNOG" id="ENOG502SR22">
    <property type="taxonomic scope" value="Eukaryota"/>
</dbReference>
<dbReference type="HOGENOM" id="CLU_074847_0_0_1"/>
<accession>W9X584</accession>
<dbReference type="AlphaFoldDB" id="W9X584"/>
<dbReference type="STRING" id="1182543.W9X584"/>
<evidence type="ECO:0000313" key="1">
    <source>
        <dbReference type="EMBL" id="EXJ65624.1"/>
    </source>
</evidence>